<dbReference type="RefSeq" id="WP_188997114.1">
    <property type="nucleotide sequence ID" value="NZ_BMHP01000004.1"/>
</dbReference>
<feature type="domain" description="DUF6259" evidence="1">
    <location>
        <begin position="226"/>
        <end position="478"/>
    </location>
</feature>
<evidence type="ECO:0000259" key="1">
    <source>
        <dbReference type="Pfam" id="PF19773"/>
    </source>
</evidence>
<dbReference type="Proteomes" id="UP000612456">
    <property type="component" value="Unassembled WGS sequence"/>
</dbReference>
<proteinExistence type="predicted"/>
<dbReference type="Pfam" id="PF19773">
    <property type="entry name" value="DUF6259"/>
    <property type="match status" value="1"/>
</dbReference>
<protein>
    <recommendedName>
        <fullName evidence="1">DUF6259 domain-containing protein</fullName>
    </recommendedName>
</protein>
<evidence type="ECO:0000313" key="2">
    <source>
        <dbReference type="EMBL" id="GGD89664.1"/>
    </source>
</evidence>
<evidence type="ECO:0000313" key="3">
    <source>
        <dbReference type="Proteomes" id="UP000612456"/>
    </source>
</evidence>
<reference evidence="2" key="1">
    <citation type="journal article" date="2014" name="Int. J. Syst. Evol. Microbiol.">
        <title>Complete genome sequence of Corynebacterium casei LMG S-19264T (=DSM 44701T), isolated from a smear-ripened cheese.</title>
        <authorList>
            <consortium name="US DOE Joint Genome Institute (JGI-PGF)"/>
            <person name="Walter F."/>
            <person name="Albersmeier A."/>
            <person name="Kalinowski J."/>
            <person name="Ruckert C."/>
        </authorList>
    </citation>
    <scope>NUCLEOTIDE SEQUENCE</scope>
    <source>
        <strain evidence="2">CGMCC 1.15178</strain>
    </source>
</reference>
<keyword evidence="3" id="KW-1185">Reference proteome</keyword>
<organism evidence="2 3">
    <name type="scientific">Paenibacillus nasutitermitis</name>
    <dbReference type="NCBI Taxonomy" id="1652958"/>
    <lineage>
        <taxon>Bacteria</taxon>
        <taxon>Bacillati</taxon>
        <taxon>Bacillota</taxon>
        <taxon>Bacilli</taxon>
        <taxon>Bacillales</taxon>
        <taxon>Paenibacillaceae</taxon>
        <taxon>Paenibacillus</taxon>
    </lineage>
</organism>
<dbReference type="AlphaFoldDB" id="A0A916ZDC4"/>
<name>A0A916ZDC4_9BACL</name>
<dbReference type="EMBL" id="BMHP01000004">
    <property type="protein sequence ID" value="GGD89664.1"/>
    <property type="molecule type" value="Genomic_DNA"/>
</dbReference>
<reference evidence="2" key="2">
    <citation type="submission" date="2020-09" db="EMBL/GenBank/DDBJ databases">
        <authorList>
            <person name="Sun Q."/>
            <person name="Zhou Y."/>
        </authorList>
    </citation>
    <scope>NUCLEOTIDE SEQUENCE</scope>
    <source>
        <strain evidence="2">CGMCC 1.15178</strain>
    </source>
</reference>
<accession>A0A916ZDC4</accession>
<gene>
    <name evidence="2" type="ORF">GCM10010911_55350</name>
</gene>
<sequence length="661" mass="76119">MIINESKPQETELRSGQVSLMSNNPEDWFQIALPQKGSPSFRLTAGDFQTIVCEEMNDGMIIHYRNAQKAGRNFDMEAAVHIAPTNGGGIRVRMTLDNRESCTVPQIQFPCLRRVAEGLDHNKTRFVLARNSFDLFKELSVPAGDTTFYDLKLKKFMTYPFSFDFSMKWFDINDGDNGISVYSEDASADIQGVHLERPARDSLHVNAEWCHFPYSEPGRKWESPAFVVTPHRDGWLEGIKPYKTFANQQFPELETSKLLTSGIGYLTLWMREPFDDSKIYKMYRDIPAAAKEAKRCGLNELVLWFTIDKNFGLPLAFSDMHGSLEEWKEAVRETREIGVNVSVFISCNLIPPHIGDKEWYVLNPSGCSRGDNWTYDWDFTPSFQPMIDSSGYAIYSCPASKSWRAGYEQTVRNFREAGIHSICYDQLFVVDPCFNPEHDHKPGETHNLLYDIMRSYKEEDRAADPHATFSSEFISDVSSSFQDYTWEWHTSEPHPFKYVFPRNYCNIMIDRDTGRAVQGVIEGYMLNVYPDFGRGLLGDHPEVMSFLQKLHSFKGHWDRFFNSGEYKYNEGLDLLAAPHGRVWTYEEETVVFLFNSQSEVLTVRLIPSLQRLLPGKADGEWRIEIYDLDNVLQHSFIYSAADTAELKLDGQELRAIRIYPV</sequence>
<dbReference type="InterPro" id="IPR046226">
    <property type="entry name" value="DUF6259"/>
</dbReference>
<comment type="caution">
    <text evidence="2">The sequence shown here is derived from an EMBL/GenBank/DDBJ whole genome shotgun (WGS) entry which is preliminary data.</text>
</comment>